<keyword evidence="2" id="KW-1185">Reference proteome</keyword>
<sequence>MSSRSRQCRYGTGNDRTGENALLQVTALDRRRGDSLRSICDQIRRSSASLLAARTRIPGGDMLFSGRCERNFAQGSTRKFLNL</sequence>
<evidence type="ECO:0000313" key="1">
    <source>
        <dbReference type="EMBL" id="KAK8952679.1"/>
    </source>
</evidence>
<reference evidence="1 2" key="1">
    <citation type="journal article" date="2022" name="Nat. Plants">
        <title>Genomes of leafy and leafless Platanthera orchids illuminate the evolution of mycoheterotrophy.</title>
        <authorList>
            <person name="Li M.H."/>
            <person name="Liu K.W."/>
            <person name="Li Z."/>
            <person name="Lu H.C."/>
            <person name="Ye Q.L."/>
            <person name="Zhang D."/>
            <person name="Wang J.Y."/>
            <person name="Li Y.F."/>
            <person name="Zhong Z.M."/>
            <person name="Liu X."/>
            <person name="Yu X."/>
            <person name="Liu D.K."/>
            <person name="Tu X.D."/>
            <person name="Liu B."/>
            <person name="Hao Y."/>
            <person name="Liao X.Y."/>
            <person name="Jiang Y.T."/>
            <person name="Sun W.H."/>
            <person name="Chen J."/>
            <person name="Chen Y.Q."/>
            <person name="Ai Y."/>
            <person name="Zhai J.W."/>
            <person name="Wu S.S."/>
            <person name="Zhou Z."/>
            <person name="Hsiao Y.Y."/>
            <person name="Wu W.L."/>
            <person name="Chen Y.Y."/>
            <person name="Lin Y.F."/>
            <person name="Hsu J.L."/>
            <person name="Li C.Y."/>
            <person name="Wang Z.W."/>
            <person name="Zhao X."/>
            <person name="Zhong W.Y."/>
            <person name="Ma X.K."/>
            <person name="Ma L."/>
            <person name="Huang J."/>
            <person name="Chen G.Z."/>
            <person name="Huang M.Z."/>
            <person name="Huang L."/>
            <person name="Peng D.H."/>
            <person name="Luo Y.B."/>
            <person name="Zou S.Q."/>
            <person name="Chen S.P."/>
            <person name="Lan S."/>
            <person name="Tsai W.C."/>
            <person name="Van de Peer Y."/>
            <person name="Liu Z.J."/>
        </authorList>
    </citation>
    <scope>NUCLEOTIDE SEQUENCE [LARGE SCALE GENOMIC DNA]</scope>
    <source>
        <strain evidence="1">Lor288</strain>
    </source>
</reference>
<dbReference type="Proteomes" id="UP001412067">
    <property type="component" value="Unassembled WGS sequence"/>
</dbReference>
<protein>
    <submittedName>
        <fullName evidence="1">Uncharacterized protein</fullName>
    </submittedName>
</protein>
<dbReference type="EMBL" id="JBBWWR010000014">
    <property type="protein sequence ID" value="KAK8952679.1"/>
    <property type="molecule type" value="Genomic_DNA"/>
</dbReference>
<evidence type="ECO:0000313" key="2">
    <source>
        <dbReference type="Proteomes" id="UP001412067"/>
    </source>
</evidence>
<comment type="caution">
    <text evidence="1">The sequence shown here is derived from an EMBL/GenBank/DDBJ whole genome shotgun (WGS) entry which is preliminary data.</text>
</comment>
<name>A0ABR2LVG0_9ASPA</name>
<gene>
    <name evidence="1" type="ORF">KSP40_PGU014979</name>
</gene>
<proteinExistence type="predicted"/>
<accession>A0ABR2LVG0</accession>
<organism evidence="1 2">
    <name type="scientific">Platanthera guangdongensis</name>
    <dbReference type="NCBI Taxonomy" id="2320717"/>
    <lineage>
        <taxon>Eukaryota</taxon>
        <taxon>Viridiplantae</taxon>
        <taxon>Streptophyta</taxon>
        <taxon>Embryophyta</taxon>
        <taxon>Tracheophyta</taxon>
        <taxon>Spermatophyta</taxon>
        <taxon>Magnoliopsida</taxon>
        <taxon>Liliopsida</taxon>
        <taxon>Asparagales</taxon>
        <taxon>Orchidaceae</taxon>
        <taxon>Orchidoideae</taxon>
        <taxon>Orchideae</taxon>
        <taxon>Orchidinae</taxon>
        <taxon>Platanthera</taxon>
    </lineage>
</organism>